<dbReference type="PROSITE" id="PS50977">
    <property type="entry name" value="HTH_TETR_2"/>
    <property type="match status" value="1"/>
</dbReference>
<dbReference type="EMBL" id="BASZ01000006">
    <property type="protein sequence ID" value="GAD49731.1"/>
    <property type="molecule type" value="Genomic_DNA"/>
</dbReference>
<evidence type="ECO:0000256" key="2">
    <source>
        <dbReference type="ARBA" id="ARBA00023125"/>
    </source>
</evidence>
<dbReference type="SUPFAM" id="SSF46689">
    <property type="entry name" value="Homeodomain-like"/>
    <property type="match status" value="1"/>
</dbReference>
<comment type="caution">
    <text evidence="6">The sequence shown here is derived from an EMBL/GenBank/DDBJ whole genome shotgun (WGS) entry which is preliminary data.</text>
</comment>
<proteinExistence type="predicted"/>
<dbReference type="InterPro" id="IPR009057">
    <property type="entry name" value="Homeodomain-like_sf"/>
</dbReference>
<evidence type="ECO:0000313" key="6">
    <source>
        <dbReference type="EMBL" id="GAD49731.1"/>
    </source>
</evidence>
<organism evidence="6 7">
    <name type="scientific">Caenibius tardaugens NBRC 16725</name>
    <dbReference type="NCBI Taxonomy" id="1219035"/>
    <lineage>
        <taxon>Bacteria</taxon>
        <taxon>Pseudomonadati</taxon>
        <taxon>Pseudomonadota</taxon>
        <taxon>Alphaproteobacteria</taxon>
        <taxon>Sphingomonadales</taxon>
        <taxon>Erythrobacteraceae</taxon>
        <taxon>Caenibius</taxon>
    </lineage>
</organism>
<dbReference type="GO" id="GO:0000976">
    <property type="term" value="F:transcription cis-regulatory region binding"/>
    <property type="evidence" value="ECO:0007669"/>
    <property type="project" value="TreeGrafter"/>
</dbReference>
<keyword evidence="1" id="KW-0805">Transcription regulation</keyword>
<dbReference type="GO" id="GO:0003700">
    <property type="term" value="F:DNA-binding transcription factor activity"/>
    <property type="evidence" value="ECO:0007669"/>
    <property type="project" value="TreeGrafter"/>
</dbReference>
<dbReference type="SUPFAM" id="SSF48498">
    <property type="entry name" value="Tetracyclin repressor-like, C-terminal domain"/>
    <property type="match status" value="1"/>
</dbReference>
<protein>
    <submittedName>
        <fullName evidence="6">Putative TetR family transcriptional regulator</fullName>
    </submittedName>
</protein>
<feature type="domain" description="HTH tetR-type" evidence="5">
    <location>
        <begin position="24"/>
        <end position="84"/>
    </location>
</feature>
<dbReference type="AlphaFoldDB" id="U2Y8X9"/>
<reference evidence="6 7" key="1">
    <citation type="submission" date="2013-09" db="EMBL/GenBank/DDBJ databases">
        <title>Whole genome shotgun sequence of Novosphingobium tardaugens NBRC 16725.</title>
        <authorList>
            <person name="Isaki S."/>
            <person name="Hosoyama A."/>
            <person name="Tsuchikane K."/>
            <person name="Katsumata H."/>
            <person name="Ando Y."/>
            <person name="Yamazaki S."/>
            <person name="Fujita N."/>
        </authorList>
    </citation>
    <scope>NUCLEOTIDE SEQUENCE [LARGE SCALE GENOMIC DNA]</scope>
    <source>
        <strain evidence="6 7">NBRC 16725</strain>
    </source>
</reference>
<name>U2Y8X9_9SPHN</name>
<dbReference type="Proteomes" id="UP000016568">
    <property type="component" value="Unassembled WGS sequence"/>
</dbReference>
<dbReference type="PRINTS" id="PR00455">
    <property type="entry name" value="HTHTETR"/>
</dbReference>
<keyword evidence="7" id="KW-1185">Reference proteome</keyword>
<evidence type="ECO:0000256" key="4">
    <source>
        <dbReference type="PROSITE-ProRule" id="PRU00335"/>
    </source>
</evidence>
<keyword evidence="3" id="KW-0804">Transcription</keyword>
<evidence type="ECO:0000259" key="5">
    <source>
        <dbReference type="PROSITE" id="PS50977"/>
    </source>
</evidence>
<evidence type="ECO:0000256" key="1">
    <source>
        <dbReference type="ARBA" id="ARBA00023015"/>
    </source>
</evidence>
<dbReference type="PANTHER" id="PTHR30055">
    <property type="entry name" value="HTH-TYPE TRANSCRIPTIONAL REGULATOR RUTR"/>
    <property type="match status" value="1"/>
</dbReference>
<evidence type="ECO:0000313" key="7">
    <source>
        <dbReference type="Proteomes" id="UP000016568"/>
    </source>
</evidence>
<dbReference type="InterPro" id="IPR001647">
    <property type="entry name" value="HTH_TetR"/>
</dbReference>
<dbReference type="OrthoDB" id="5292901at2"/>
<keyword evidence="2 4" id="KW-0238">DNA-binding</keyword>
<accession>U2Y8X9</accession>
<dbReference type="Gene3D" id="1.10.357.10">
    <property type="entry name" value="Tetracycline Repressor, domain 2"/>
    <property type="match status" value="1"/>
</dbReference>
<evidence type="ECO:0000256" key="3">
    <source>
        <dbReference type="ARBA" id="ARBA00023163"/>
    </source>
</evidence>
<feature type="DNA-binding region" description="H-T-H motif" evidence="4">
    <location>
        <begin position="47"/>
        <end position="66"/>
    </location>
</feature>
<dbReference type="eggNOG" id="COG1309">
    <property type="taxonomic scope" value="Bacteria"/>
</dbReference>
<dbReference type="KEGG" id="ntd:EGO55_18535"/>
<dbReference type="PANTHER" id="PTHR30055:SF234">
    <property type="entry name" value="HTH-TYPE TRANSCRIPTIONAL REGULATOR BETI"/>
    <property type="match status" value="1"/>
</dbReference>
<dbReference type="InterPro" id="IPR036271">
    <property type="entry name" value="Tet_transcr_reg_TetR-rel_C_sf"/>
</dbReference>
<dbReference type="Pfam" id="PF00440">
    <property type="entry name" value="TetR_N"/>
    <property type="match status" value="1"/>
</dbReference>
<gene>
    <name evidence="6" type="ORF">NT2_06_01710</name>
</gene>
<sequence length="219" mass="24261">MRRREGRLPPRDPKGGRPSQELAARLGVHILDIALEQLITHGGDRASMEVIARAANVSKRTLYSRFGSKVDLLYAVIDHGFARIAKPVTRPTAKGSPREQLLSAAKKMLNAALKPETIGHETLIYWAIEHYPRAGTRARADNHAGIQIFRRILDDAAERGELIVQDPEFLSSLLFDALVVGPRHRILRRRTLANTPAAKNEYLEKTLEIVLAGACPPSS</sequence>
<dbReference type="InterPro" id="IPR050109">
    <property type="entry name" value="HTH-type_TetR-like_transc_reg"/>
</dbReference>
<dbReference type="RefSeq" id="WP_021690636.1">
    <property type="nucleotide sequence ID" value="NZ_BASZ01000006.1"/>
</dbReference>